<evidence type="ECO:0000313" key="2">
    <source>
        <dbReference type="EMBL" id="CAB3772888.1"/>
    </source>
</evidence>
<dbReference type="AlphaFoldDB" id="A0A6J5F258"/>
<name>A0A6J5F258_9BURK</name>
<dbReference type="InterPro" id="IPR012337">
    <property type="entry name" value="RNaseH-like_sf"/>
</dbReference>
<dbReference type="EMBL" id="CADIKH010000064">
    <property type="protein sequence ID" value="CAB3772888.1"/>
    <property type="molecule type" value="Genomic_DNA"/>
</dbReference>
<feature type="domain" description="Transposase Tn5-like N-terminal" evidence="1">
    <location>
        <begin position="2"/>
        <end position="53"/>
    </location>
</feature>
<dbReference type="SUPFAM" id="SSF53098">
    <property type="entry name" value="Ribonuclease H-like"/>
    <property type="match status" value="1"/>
</dbReference>
<dbReference type="InterPro" id="IPR014735">
    <property type="entry name" value="Transposase_Tn5-like_N"/>
</dbReference>
<proteinExistence type="predicted"/>
<reference evidence="2 3" key="1">
    <citation type="submission" date="2020-04" db="EMBL/GenBank/DDBJ databases">
        <authorList>
            <person name="De Canck E."/>
        </authorList>
    </citation>
    <scope>NUCLEOTIDE SEQUENCE [LARGE SCALE GENOMIC DNA]</scope>
    <source>
        <strain evidence="2 3">LMG 29542</strain>
    </source>
</reference>
<dbReference type="RefSeq" id="WP_281369938.1">
    <property type="nucleotide sequence ID" value="NZ_CADIKH010000064.1"/>
</dbReference>
<accession>A0A6J5F258</accession>
<evidence type="ECO:0000259" key="1">
    <source>
        <dbReference type="Pfam" id="PF14706"/>
    </source>
</evidence>
<dbReference type="InterPro" id="IPR038215">
    <property type="entry name" value="TN5-like_N_sf"/>
</dbReference>
<keyword evidence="3" id="KW-1185">Reference proteome</keyword>
<dbReference type="Pfam" id="PF14706">
    <property type="entry name" value="Tnp_DNA_bind"/>
    <property type="match status" value="1"/>
</dbReference>
<sequence length="67" mass="7423">MEFKDIDLGDKRLNRRAVLLAEQLSGSPSASIPEACGGWAGTAAAYRFLAQDKLEWSELFGLRHDSR</sequence>
<dbReference type="Proteomes" id="UP000494363">
    <property type="component" value="Unassembled WGS sequence"/>
</dbReference>
<evidence type="ECO:0000313" key="3">
    <source>
        <dbReference type="Proteomes" id="UP000494363"/>
    </source>
</evidence>
<dbReference type="Gene3D" id="1.10.246.40">
    <property type="entry name" value="Tn5 transposase, domain 1"/>
    <property type="match status" value="1"/>
</dbReference>
<organism evidence="2 3">
    <name type="scientific">Paraburkholderia humisilvae</name>
    <dbReference type="NCBI Taxonomy" id="627669"/>
    <lineage>
        <taxon>Bacteria</taxon>
        <taxon>Pseudomonadati</taxon>
        <taxon>Pseudomonadota</taxon>
        <taxon>Betaproteobacteria</taxon>
        <taxon>Burkholderiales</taxon>
        <taxon>Burkholderiaceae</taxon>
        <taxon>Paraburkholderia</taxon>
    </lineage>
</organism>
<gene>
    <name evidence="2" type="ORF">LMG29542_07018</name>
</gene>
<protein>
    <recommendedName>
        <fullName evidence="1">Transposase Tn5-like N-terminal domain-containing protein</fullName>
    </recommendedName>
</protein>